<dbReference type="Proteomes" id="UP000242791">
    <property type="component" value="Unassembled WGS sequence"/>
</dbReference>
<evidence type="ECO:0000313" key="2">
    <source>
        <dbReference type="Proteomes" id="UP000242791"/>
    </source>
</evidence>
<evidence type="ECO:0000313" key="1">
    <source>
        <dbReference type="EMBL" id="OJD24762.1"/>
    </source>
</evidence>
<keyword evidence="2" id="KW-1185">Reference proteome</keyword>
<dbReference type="OrthoDB" id="10312935at2759"/>
<comment type="caution">
    <text evidence="1">The sequence shown here is derived from an EMBL/GenBank/DDBJ whole genome shotgun (WGS) entry which is preliminary data.</text>
</comment>
<dbReference type="EMBL" id="LGTZ01000495">
    <property type="protein sequence ID" value="OJD24762.1"/>
    <property type="molecule type" value="Genomic_DNA"/>
</dbReference>
<protein>
    <submittedName>
        <fullName evidence="1">Uncharacterized protein</fullName>
    </submittedName>
</protein>
<organism evidence="1 2">
    <name type="scientific">Blastomyces percursus</name>
    <dbReference type="NCBI Taxonomy" id="1658174"/>
    <lineage>
        <taxon>Eukaryota</taxon>
        <taxon>Fungi</taxon>
        <taxon>Dikarya</taxon>
        <taxon>Ascomycota</taxon>
        <taxon>Pezizomycotina</taxon>
        <taxon>Eurotiomycetes</taxon>
        <taxon>Eurotiomycetidae</taxon>
        <taxon>Onygenales</taxon>
        <taxon>Ajellomycetaceae</taxon>
        <taxon>Blastomyces</taxon>
    </lineage>
</organism>
<proteinExistence type="predicted"/>
<dbReference type="AlphaFoldDB" id="A0A1J9Q9M3"/>
<name>A0A1J9Q9M3_9EURO</name>
<reference evidence="1 2" key="1">
    <citation type="submission" date="2015-08" db="EMBL/GenBank/DDBJ databases">
        <title>Emmonsia species relationships and genome sequence.</title>
        <authorList>
            <person name="Cuomo C.A."/>
            <person name="Schwartz I.S."/>
            <person name="Kenyon C."/>
            <person name="De Hoog G.S."/>
            <person name="Govender N.P."/>
            <person name="Botha A."/>
            <person name="Moreno L."/>
            <person name="De Vries M."/>
            <person name="Munoz J.F."/>
            <person name="Stielow J.B."/>
        </authorList>
    </citation>
    <scope>NUCLEOTIDE SEQUENCE [LARGE SCALE GENOMIC DNA]</scope>
    <source>
        <strain evidence="1 2">EI222</strain>
    </source>
</reference>
<sequence>MIPQTAGEDPSLQHALSMQSMVFRTFGEDSYIQRGTLRETFQYLTRDGTFNVDPSLRHAIFQGEWEQFQSPATDGSFSPPNEDASFILFSGRQLSTPFTPLADPSLEQVLQHV</sequence>
<gene>
    <name evidence="1" type="ORF">ACJ73_03871</name>
</gene>
<dbReference type="VEuPathDB" id="FungiDB:ACJ73_03871"/>
<accession>A0A1J9Q9M3</accession>